<evidence type="ECO:0000313" key="3">
    <source>
        <dbReference type="Proteomes" id="UP000604046"/>
    </source>
</evidence>
<proteinExistence type="predicted"/>
<dbReference type="OrthoDB" id="10396022at2759"/>
<gene>
    <name evidence="2" type="primary">cdk7</name>
    <name evidence="2" type="ORF">SNAT2548_LOCUS15966</name>
</gene>
<feature type="transmembrane region" description="Helical" evidence="1">
    <location>
        <begin position="6"/>
        <end position="25"/>
    </location>
</feature>
<name>A0A812NF05_9DINO</name>
<comment type="caution">
    <text evidence="2">The sequence shown here is derived from an EMBL/GenBank/DDBJ whole genome shotgun (WGS) entry which is preliminary data.</text>
</comment>
<keyword evidence="3" id="KW-1185">Reference proteome</keyword>
<accession>A0A812NF05</accession>
<evidence type="ECO:0000256" key="1">
    <source>
        <dbReference type="SAM" id="Phobius"/>
    </source>
</evidence>
<keyword evidence="1" id="KW-1133">Transmembrane helix</keyword>
<dbReference type="AlphaFoldDB" id="A0A812NF05"/>
<keyword evidence="1" id="KW-0812">Transmembrane</keyword>
<dbReference type="Proteomes" id="UP000604046">
    <property type="component" value="Unassembled WGS sequence"/>
</dbReference>
<keyword evidence="1" id="KW-0472">Membrane</keyword>
<evidence type="ECO:0000313" key="2">
    <source>
        <dbReference type="EMBL" id="CAE7303648.1"/>
    </source>
</evidence>
<reference evidence="2" key="1">
    <citation type="submission" date="2021-02" db="EMBL/GenBank/DDBJ databases">
        <authorList>
            <person name="Dougan E. K."/>
            <person name="Rhodes N."/>
            <person name="Thang M."/>
            <person name="Chan C."/>
        </authorList>
    </citation>
    <scope>NUCLEOTIDE SEQUENCE</scope>
</reference>
<protein>
    <submittedName>
        <fullName evidence="2">Cdk7 protein</fullName>
    </submittedName>
</protein>
<sequence>MGLKPMFGMQIPLVWTCAILSGVYFHHVRRAEINYAHNKLEGSAAAEEAGH</sequence>
<organism evidence="2 3">
    <name type="scientific">Symbiodinium natans</name>
    <dbReference type="NCBI Taxonomy" id="878477"/>
    <lineage>
        <taxon>Eukaryota</taxon>
        <taxon>Sar</taxon>
        <taxon>Alveolata</taxon>
        <taxon>Dinophyceae</taxon>
        <taxon>Suessiales</taxon>
        <taxon>Symbiodiniaceae</taxon>
        <taxon>Symbiodinium</taxon>
    </lineage>
</organism>
<dbReference type="EMBL" id="CAJNDS010002069">
    <property type="protein sequence ID" value="CAE7303648.1"/>
    <property type="molecule type" value="Genomic_DNA"/>
</dbReference>